<name>A0ABS6D0Q2_9FIRM</name>
<keyword evidence="2" id="KW-1185">Reference proteome</keyword>
<sequence>MKKSIVILQTSQVSSTVLKNLCTELMPDVKVYQIIDDSLLEETVANGSITKGVVQRMYQYCRHAESLGAAAILNQCSSVGEAVDLIRPLISIPIVKIDEAMAKEAVRIGKRIAMVATVESTIGPSSRLIQKAAEEAGKEIELEIRLVDGAMVKLMETGDQKLHNEMVLGDVQAAAKVNDVVVLAQGSMIVMEPLLHTIPKPVLTSPRLGVSWLKEVIGE</sequence>
<comment type="caution">
    <text evidence="1">The sequence shown here is derived from an EMBL/GenBank/DDBJ whole genome shotgun (WGS) entry which is preliminary data.</text>
</comment>
<evidence type="ECO:0000313" key="1">
    <source>
        <dbReference type="EMBL" id="MBU3875167.1"/>
    </source>
</evidence>
<dbReference type="Proteomes" id="UP000723714">
    <property type="component" value="Unassembled WGS sequence"/>
</dbReference>
<gene>
    <name evidence="1" type="ORF">HGO97_004975</name>
</gene>
<evidence type="ECO:0000313" key="2">
    <source>
        <dbReference type="Proteomes" id="UP000723714"/>
    </source>
</evidence>
<proteinExistence type="predicted"/>
<dbReference type="RefSeq" id="WP_216240014.1">
    <property type="nucleotide sequence ID" value="NZ_JABACJ020000003.1"/>
</dbReference>
<accession>A0ABS6D0Q2</accession>
<reference evidence="1 2" key="1">
    <citation type="submission" date="2021-06" db="EMBL/GenBank/DDBJ databases">
        <title>Faecalicatena sp. nov. isolated from porcine feces.</title>
        <authorList>
            <person name="Oh B.S."/>
            <person name="Lee J.H."/>
        </authorList>
    </citation>
    <scope>NUCLEOTIDE SEQUENCE [LARGE SCALE GENOMIC DNA]</scope>
    <source>
        <strain evidence="1 2">AGMB00832</strain>
    </source>
</reference>
<protein>
    <submittedName>
        <fullName evidence="1">Aspartate/glutamate racemase family protein</fullName>
    </submittedName>
</protein>
<dbReference type="InterPro" id="IPR015942">
    <property type="entry name" value="Asp/Glu/hydantoin_racemase"/>
</dbReference>
<dbReference type="EMBL" id="JABACJ020000003">
    <property type="protein sequence ID" value="MBU3875167.1"/>
    <property type="molecule type" value="Genomic_DNA"/>
</dbReference>
<organism evidence="1 2">
    <name type="scientific">Faecalicatena faecalis</name>
    <dbReference type="NCBI Taxonomy" id="2726362"/>
    <lineage>
        <taxon>Bacteria</taxon>
        <taxon>Bacillati</taxon>
        <taxon>Bacillota</taxon>
        <taxon>Clostridia</taxon>
        <taxon>Lachnospirales</taxon>
        <taxon>Lachnospiraceae</taxon>
        <taxon>Faecalicatena</taxon>
    </lineage>
</organism>
<dbReference type="Pfam" id="PF01177">
    <property type="entry name" value="Asp_Glu_race"/>
    <property type="match status" value="1"/>
</dbReference>